<sequence length="800" mass="86611">MSFATRKSPPSSPTSKAAIRSRSPPLAPLPALSTTIPGLTAFDRAVHVVNVSNTGATQGYHDSHAGSNDKVVFTPEDQLLLYGAYKQATKGDIKGIKPTFFDIAARSKWQAWSNMRGKAQEDAREIYVDIVIKSLTKPGSHPDHHALADEILQRPRTPPLSFATIASSSPLNTDKDLPPIIHDSSSSSSNTLAQRHLRTRKGSISGQSIRSTVAGSLYSEAPSVYELARESLADDESEEQFNTAASHNPVSGYREITETVVEEELLDDDEYAAEVQKATASHMRSALLKTDAHPYKDEDEDKDDEVYQSSVEYDDSDQDESSNVRHSSPRPRSDSHQERPSIQPVTVTDHQHSPPAQADRWERDDLVDEGVFEEEEKDEQEAHIDGFLEPLEFETTDLSAEIEIKHTAARVSREGSMSSGYGGSVLSDKESTPQKTLDMLLSQDHTAKQHGSLSPVVAPYRVNALYDTAAAPLSLELSAVEGRQEPKGAHLQDSKITAPHATVPSPESVSAEPSFAGEPVCPVSKKSASSGGVCPAAAFAQARADTTATTAAKAQEEPGTDVHSSSDGNVSTPSSPVIATRRAVTEPVIISPATSAVTAPTSQGKRIGQGIGQNIVSRFSALRDSLTAASSRAASLALPGGGSSSSAPAVDPNAMVVRDPVTNQMVTVVCPHVASTKLLETEIVRLQTDISVLHERLDLLQESLKIKSQTQELERRSPRGIIKLVLRQGLINAVLLLMVFAVLYKRRSPIAFVILEYVGEGRREGEAGWRAFMRWCASLVRTGQRNQQHLLRAGRRNGYW</sequence>
<keyword evidence="4" id="KW-1133">Transmembrane helix</keyword>
<comment type="caution">
    <text evidence="6">The sequence shown here is derived from an EMBL/GenBank/DDBJ whole genome shotgun (WGS) entry which is preliminary data.</text>
</comment>
<gene>
    <name evidence="6" type="ORF">BGZ99_001394</name>
</gene>
<evidence type="ECO:0000256" key="1">
    <source>
        <dbReference type="ARBA" id="ARBA00005567"/>
    </source>
</evidence>
<dbReference type="InterPro" id="IPR014352">
    <property type="entry name" value="FERM/acyl-CoA-bd_prot_sf"/>
</dbReference>
<organism evidence="6 7">
    <name type="scientific">Dissophora globulifera</name>
    <dbReference type="NCBI Taxonomy" id="979702"/>
    <lineage>
        <taxon>Eukaryota</taxon>
        <taxon>Fungi</taxon>
        <taxon>Fungi incertae sedis</taxon>
        <taxon>Mucoromycota</taxon>
        <taxon>Mortierellomycotina</taxon>
        <taxon>Mortierellomycetes</taxon>
        <taxon>Mortierellales</taxon>
        <taxon>Mortierellaceae</taxon>
        <taxon>Dissophora</taxon>
    </lineage>
</organism>
<dbReference type="InterPro" id="IPR035984">
    <property type="entry name" value="Acyl-CoA-binding_sf"/>
</dbReference>
<comment type="similarity">
    <text evidence="1">Belongs to the ACBP family.</text>
</comment>
<evidence type="ECO:0000313" key="7">
    <source>
        <dbReference type="Proteomes" id="UP000738325"/>
    </source>
</evidence>
<keyword evidence="2" id="KW-0446">Lipid-binding</keyword>
<dbReference type="AlphaFoldDB" id="A0A9P6UXU4"/>
<dbReference type="GO" id="GO:0000062">
    <property type="term" value="F:fatty-acyl-CoA binding"/>
    <property type="evidence" value="ECO:0007669"/>
    <property type="project" value="InterPro"/>
</dbReference>
<dbReference type="PROSITE" id="PS51228">
    <property type="entry name" value="ACB_2"/>
    <property type="match status" value="1"/>
</dbReference>
<feature type="transmembrane region" description="Helical" evidence="4">
    <location>
        <begin position="724"/>
        <end position="744"/>
    </location>
</feature>
<feature type="compositionally biased region" description="Basic and acidic residues" evidence="3">
    <location>
        <begin position="484"/>
        <end position="493"/>
    </location>
</feature>
<feature type="region of interest" description="Disordered" evidence="3">
    <location>
        <begin position="290"/>
        <end position="364"/>
    </location>
</feature>
<dbReference type="Pfam" id="PF00887">
    <property type="entry name" value="ACBP"/>
    <property type="match status" value="1"/>
</dbReference>
<dbReference type="PRINTS" id="PR00689">
    <property type="entry name" value="ACOABINDINGP"/>
</dbReference>
<feature type="compositionally biased region" description="Polar residues" evidence="3">
    <location>
        <begin position="240"/>
        <end position="249"/>
    </location>
</feature>
<proteinExistence type="inferred from homology"/>
<evidence type="ECO:0000259" key="5">
    <source>
        <dbReference type="PROSITE" id="PS51228"/>
    </source>
</evidence>
<dbReference type="Gene3D" id="1.20.80.10">
    <property type="match status" value="1"/>
</dbReference>
<accession>A0A9P6UXU4</accession>
<dbReference type="InterPro" id="IPR000582">
    <property type="entry name" value="Acyl-CoA-binding_protein"/>
</dbReference>
<feature type="region of interest" description="Disordered" evidence="3">
    <location>
        <begin position="548"/>
        <end position="577"/>
    </location>
</feature>
<evidence type="ECO:0000256" key="3">
    <source>
        <dbReference type="SAM" id="MobiDB-lite"/>
    </source>
</evidence>
<dbReference type="GO" id="GO:0006631">
    <property type="term" value="P:fatty acid metabolic process"/>
    <property type="evidence" value="ECO:0007669"/>
    <property type="project" value="TreeGrafter"/>
</dbReference>
<keyword evidence="4" id="KW-0472">Membrane</keyword>
<dbReference type="PANTHER" id="PTHR23310:SF62">
    <property type="entry name" value="ACYL-COA BINDING PROTEIN 1, ISOFORM A"/>
    <property type="match status" value="1"/>
</dbReference>
<dbReference type="SUPFAM" id="SSF47027">
    <property type="entry name" value="Acyl-CoA binding protein"/>
    <property type="match status" value="1"/>
</dbReference>
<keyword evidence="7" id="KW-1185">Reference proteome</keyword>
<feature type="region of interest" description="Disordered" evidence="3">
    <location>
        <begin position="1"/>
        <end position="26"/>
    </location>
</feature>
<dbReference type="OrthoDB" id="346910at2759"/>
<feature type="region of interest" description="Disordered" evidence="3">
    <location>
        <begin position="484"/>
        <end position="522"/>
    </location>
</feature>
<feature type="region of interest" description="Disordered" evidence="3">
    <location>
        <begin position="231"/>
        <end position="254"/>
    </location>
</feature>
<evidence type="ECO:0000313" key="6">
    <source>
        <dbReference type="EMBL" id="KAG0324830.1"/>
    </source>
</evidence>
<evidence type="ECO:0000256" key="4">
    <source>
        <dbReference type="SAM" id="Phobius"/>
    </source>
</evidence>
<name>A0A9P6UXU4_9FUNG</name>
<dbReference type="PANTHER" id="PTHR23310">
    <property type="entry name" value="ACYL-COA-BINDING PROTEIN, ACBP"/>
    <property type="match status" value="1"/>
</dbReference>
<feature type="compositionally biased region" description="Acidic residues" evidence="3">
    <location>
        <begin position="297"/>
        <end position="320"/>
    </location>
</feature>
<keyword evidence="4" id="KW-0812">Transmembrane</keyword>
<feature type="region of interest" description="Disordered" evidence="3">
    <location>
        <begin position="173"/>
        <end position="204"/>
    </location>
</feature>
<reference evidence="6" key="1">
    <citation type="journal article" date="2020" name="Fungal Divers.">
        <title>Resolving the Mortierellaceae phylogeny through synthesis of multi-gene phylogenetics and phylogenomics.</title>
        <authorList>
            <person name="Vandepol N."/>
            <person name="Liber J."/>
            <person name="Desiro A."/>
            <person name="Na H."/>
            <person name="Kennedy M."/>
            <person name="Barry K."/>
            <person name="Grigoriev I.V."/>
            <person name="Miller A.N."/>
            <person name="O'Donnell K."/>
            <person name="Stajich J.E."/>
            <person name="Bonito G."/>
        </authorList>
    </citation>
    <scope>NUCLEOTIDE SEQUENCE</scope>
    <source>
        <strain evidence="6">REB-010B</strain>
    </source>
</reference>
<evidence type="ECO:0000256" key="2">
    <source>
        <dbReference type="ARBA" id="ARBA00023121"/>
    </source>
</evidence>
<feature type="compositionally biased region" description="Polar residues" evidence="3">
    <location>
        <begin position="562"/>
        <end position="577"/>
    </location>
</feature>
<dbReference type="EMBL" id="JAAAIP010000135">
    <property type="protein sequence ID" value="KAG0324830.1"/>
    <property type="molecule type" value="Genomic_DNA"/>
</dbReference>
<feature type="compositionally biased region" description="Low complexity" evidence="3">
    <location>
        <begin position="503"/>
        <end position="514"/>
    </location>
</feature>
<protein>
    <recommendedName>
        <fullName evidence="5">ACB domain-containing protein</fullName>
    </recommendedName>
</protein>
<feature type="domain" description="ACB" evidence="5">
    <location>
        <begin position="38"/>
        <end position="140"/>
    </location>
</feature>
<dbReference type="Proteomes" id="UP000738325">
    <property type="component" value="Unassembled WGS sequence"/>
</dbReference>